<reference evidence="2 3" key="1">
    <citation type="submission" date="2020-11" db="EMBL/GenBank/DDBJ databases">
        <title>Arthrobacter antarcticus sp. nov., isolated from Antarctic Soil.</title>
        <authorList>
            <person name="Li J."/>
        </authorList>
    </citation>
    <scope>NUCLEOTIDE SEQUENCE [LARGE SCALE GENOMIC DNA]</scope>
    <source>
        <strain evidence="2 3">Z1-20</strain>
    </source>
</reference>
<dbReference type="Gene3D" id="1.20.120.450">
    <property type="entry name" value="dinb family like domain"/>
    <property type="match status" value="1"/>
</dbReference>
<dbReference type="SUPFAM" id="SSF109854">
    <property type="entry name" value="DinB/YfiT-like putative metalloenzymes"/>
    <property type="match status" value="1"/>
</dbReference>
<dbReference type="AlphaFoldDB" id="A0A931GA22"/>
<feature type="domain" description="DinB-like" evidence="1">
    <location>
        <begin position="53"/>
        <end position="168"/>
    </location>
</feature>
<dbReference type="RefSeq" id="WP_196398575.1">
    <property type="nucleotide sequence ID" value="NZ_JADNYM010000035.1"/>
</dbReference>
<organism evidence="2 3">
    <name type="scientific">Arthrobacter terrae</name>
    <dbReference type="NCBI Taxonomy" id="2935737"/>
    <lineage>
        <taxon>Bacteria</taxon>
        <taxon>Bacillati</taxon>
        <taxon>Actinomycetota</taxon>
        <taxon>Actinomycetes</taxon>
        <taxon>Micrococcales</taxon>
        <taxon>Micrococcaceae</taxon>
        <taxon>Arthrobacter</taxon>
    </lineage>
</organism>
<dbReference type="Proteomes" id="UP000655366">
    <property type="component" value="Unassembled WGS sequence"/>
</dbReference>
<evidence type="ECO:0000313" key="2">
    <source>
        <dbReference type="EMBL" id="MBG0741644.1"/>
    </source>
</evidence>
<dbReference type="InterPro" id="IPR024775">
    <property type="entry name" value="DinB-like"/>
</dbReference>
<accession>A0A931GA22</accession>
<dbReference type="InterPro" id="IPR034660">
    <property type="entry name" value="DinB/YfiT-like"/>
</dbReference>
<gene>
    <name evidence="2" type="ORF">IV500_19995</name>
</gene>
<comment type="caution">
    <text evidence="2">The sequence shown here is derived from an EMBL/GenBank/DDBJ whole genome shotgun (WGS) entry which is preliminary data.</text>
</comment>
<dbReference type="Pfam" id="PF12867">
    <property type="entry name" value="DinB_2"/>
    <property type="match status" value="1"/>
</dbReference>
<evidence type="ECO:0000313" key="3">
    <source>
        <dbReference type="Proteomes" id="UP000655366"/>
    </source>
</evidence>
<name>A0A931GA22_9MICC</name>
<sequence length="172" mass="18943">MIIAPETKDWTWVLARPCPECGFDAASTTPATAASALPELLPRWHMVLRRQDAAERPNEATWSALEYACHVRDVCSLFDLRLQQMLAADDPEFANWDQDQACIDGAYNGSDPAAVSAGLRDAGAEISASFAAVSQDQWPRTGRRSDGKSFTVRTISGYFLHEIVHHLHDVDG</sequence>
<dbReference type="EMBL" id="JADNYM010000035">
    <property type="protein sequence ID" value="MBG0741644.1"/>
    <property type="molecule type" value="Genomic_DNA"/>
</dbReference>
<protein>
    <submittedName>
        <fullName evidence="2">DinB family protein</fullName>
    </submittedName>
</protein>
<keyword evidence="3" id="KW-1185">Reference proteome</keyword>
<proteinExistence type="predicted"/>
<evidence type="ECO:0000259" key="1">
    <source>
        <dbReference type="Pfam" id="PF12867"/>
    </source>
</evidence>